<protein>
    <recommendedName>
        <fullName evidence="3">PEP-CTERM protein-sorting domain-containing protein</fullName>
    </recommendedName>
</protein>
<reference evidence="1 2" key="1">
    <citation type="submission" date="2016-10" db="EMBL/GenBank/DDBJ databases">
        <authorList>
            <person name="de Groot N.N."/>
        </authorList>
    </citation>
    <scope>NUCLEOTIDE SEQUENCE [LARGE SCALE GENOMIC DNA]</scope>
    <source>
        <strain evidence="1 2">DSM 44892</strain>
    </source>
</reference>
<dbReference type="OrthoDB" id="4869619at2"/>
<proteinExistence type="predicted"/>
<dbReference type="EMBL" id="FNDN01000008">
    <property type="protein sequence ID" value="SDI55460.1"/>
    <property type="molecule type" value="Genomic_DNA"/>
</dbReference>
<name>A0A1G8LJP6_9NOCA</name>
<dbReference type="Proteomes" id="UP000183263">
    <property type="component" value="Unassembled WGS sequence"/>
</dbReference>
<accession>A0A1G8LJP6</accession>
<gene>
    <name evidence="1" type="ORF">SAMN05444695_108176</name>
</gene>
<sequence length="62" mass="6753">MHPVAKRQRLDLLVGVLGFFSVMALISAVVELFRPEPGILPGTVLLGCLLLTAGAVVWRRRV</sequence>
<dbReference type="AlphaFoldDB" id="A0A1G8LJP6"/>
<dbReference type="RefSeq" id="WP_072740316.1">
    <property type="nucleotide sequence ID" value="NZ_CP048813.1"/>
</dbReference>
<keyword evidence="2" id="KW-1185">Reference proteome</keyword>
<organism evidence="1 2">
    <name type="scientific">Rhodococcus triatomae</name>
    <dbReference type="NCBI Taxonomy" id="300028"/>
    <lineage>
        <taxon>Bacteria</taxon>
        <taxon>Bacillati</taxon>
        <taxon>Actinomycetota</taxon>
        <taxon>Actinomycetes</taxon>
        <taxon>Mycobacteriales</taxon>
        <taxon>Nocardiaceae</taxon>
        <taxon>Rhodococcus</taxon>
    </lineage>
</organism>
<evidence type="ECO:0008006" key="3">
    <source>
        <dbReference type="Google" id="ProtNLM"/>
    </source>
</evidence>
<evidence type="ECO:0000313" key="1">
    <source>
        <dbReference type="EMBL" id="SDI55460.1"/>
    </source>
</evidence>
<evidence type="ECO:0000313" key="2">
    <source>
        <dbReference type="Proteomes" id="UP000183263"/>
    </source>
</evidence>